<dbReference type="CDD" id="cd15457">
    <property type="entry name" value="NADAR"/>
    <property type="match status" value="1"/>
</dbReference>
<evidence type="ECO:0000259" key="2">
    <source>
        <dbReference type="Pfam" id="PF08719"/>
    </source>
</evidence>
<name>A0A0C9VI05_9AGAM</name>
<evidence type="ECO:0000256" key="1">
    <source>
        <dbReference type="SAM" id="MobiDB-lite"/>
    </source>
</evidence>
<feature type="compositionally biased region" description="Basic and acidic residues" evidence="1">
    <location>
        <begin position="52"/>
        <end position="73"/>
    </location>
</feature>
<proteinExistence type="predicted"/>
<feature type="compositionally biased region" description="Low complexity" evidence="1">
    <location>
        <begin position="1"/>
        <end position="13"/>
    </location>
</feature>
<feature type="domain" description="NADAR" evidence="2">
    <location>
        <begin position="114"/>
        <end position="258"/>
    </location>
</feature>
<dbReference type="HOGENOM" id="CLU_079932_0_0_1"/>
<evidence type="ECO:0000313" key="4">
    <source>
        <dbReference type="Proteomes" id="UP000053820"/>
    </source>
</evidence>
<organism evidence="3 4">
    <name type="scientific">Hydnomerulius pinastri MD-312</name>
    <dbReference type="NCBI Taxonomy" id="994086"/>
    <lineage>
        <taxon>Eukaryota</taxon>
        <taxon>Fungi</taxon>
        <taxon>Dikarya</taxon>
        <taxon>Basidiomycota</taxon>
        <taxon>Agaricomycotina</taxon>
        <taxon>Agaricomycetes</taxon>
        <taxon>Agaricomycetidae</taxon>
        <taxon>Boletales</taxon>
        <taxon>Boletales incertae sedis</taxon>
        <taxon>Leucogyrophana</taxon>
    </lineage>
</organism>
<reference evidence="3 4" key="1">
    <citation type="submission" date="2014-04" db="EMBL/GenBank/DDBJ databases">
        <title>Evolutionary Origins and Diversification of the Mycorrhizal Mutualists.</title>
        <authorList>
            <consortium name="DOE Joint Genome Institute"/>
            <consortium name="Mycorrhizal Genomics Consortium"/>
            <person name="Kohler A."/>
            <person name="Kuo A."/>
            <person name="Nagy L.G."/>
            <person name="Floudas D."/>
            <person name="Copeland A."/>
            <person name="Barry K.W."/>
            <person name="Cichocki N."/>
            <person name="Veneault-Fourrey C."/>
            <person name="LaButti K."/>
            <person name="Lindquist E.A."/>
            <person name="Lipzen A."/>
            <person name="Lundell T."/>
            <person name="Morin E."/>
            <person name="Murat C."/>
            <person name="Riley R."/>
            <person name="Ohm R."/>
            <person name="Sun H."/>
            <person name="Tunlid A."/>
            <person name="Henrissat B."/>
            <person name="Grigoriev I.V."/>
            <person name="Hibbett D.S."/>
            <person name="Martin F."/>
        </authorList>
    </citation>
    <scope>NUCLEOTIDE SEQUENCE [LARGE SCALE GENOMIC DNA]</scope>
    <source>
        <strain evidence="3 4">MD-312</strain>
    </source>
</reference>
<dbReference type="Proteomes" id="UP000053820">
    <property type="component" value="Unassembled WGS sequence"/>
</dbReference>
<dbReference type="EMBL" id="KN839844">
    <property type="protein sequence ID" value="KIJ65304.1"/>
    <property type="molecule type" value="Genomic_DNA"/>
</dbReference>
<gene>
    <name evidence="3" type="ORF">HYDPIDRAFT_167522</name>
</gene>
<feature type="compositionally biased region" description="Polar residues" evidence="1">
    <location>
        <begin position="18"/>
        <end position="28"/>
    </location>
</feature>
<dbReference type="Gene3D" id="1.10.357.40">
    <property type="entry name" value="YbiA-like"/>
    <property type="match status" value="1"/>
</dbReference>
<dbReference type="OrthoDB" id="206452at2759"/>
<protein>
    <recommendedName>
        <fullName evidence="2">NADAR domain-containing protein</fullName>
    </recommendedName>
</protein>
<dbReference type="SUPFAM" id="SSF143990">
    <property type="entry name" value="YbiA-like"/>
    <property type="match status" value="1"/>
</dbReference>
<dbReference type="InterPro" id="IPR037238">
    <property type="entry name" value="YbiA-like_sf"/>
</dbReference>
<evidence type="ECO:0000313" key="3">
    <source>
        <dbReference type="EMBL" id="KIJ65304.1"/>
    </source>
</evidence>
<dbReference type="NCBIfam" id="TIGR02464">
    <property type="entry name" value="ribofla_fusion"/>
    <property type="match status" value="1"/>
</dbReference>
<dbReference type="Pfam" id="PF08719">
    <property type="entry name" value="NADAR"/>
    <property type="match status" value="1"/>
</dbReference>
<accession>A0A0C9VI05</accession>
<feature type="region of interest" description="Disordered" evidence="1">
    <location>
        <begin position="1"/>
        <end position="28"/>
    </location>
</feature>
<keyword evidence="4" id="KW-1185">Reference proteome</keyword>
<dbReference type="InterPro" id="IPR012816">
    <property type="entry name" value="NADAR"/>
</dbReference>
<sequence length="274" mass="31231">MLFASPRSSPKSKGSPERQANAQSSTSAIYQIDIVQNVRITSDEPLTPSKIDQIKKRLGKPNDRGYLSDDDKVQFTQTSLKVVKEGGRPSPPPRPHSASPEGSSKQQTQKRILFYHAHDPYYGFTNFSSDPVEYQGKRYPTSEHLFQSLKFLDHRPELAEHIRTCSTRPQVVFDETHRFNPEVRPDWLKVRIEMNFKMDMVLWHKFTQNKHLNEELLSTGDAELVEDSAKDAFWGVGPDGKGENQLGKALQRLRTKLRDEAAGRAKGILTKSQR</sequence>
<feature type="region of interest" description="Disordered" evidence="1">
    <location>
        <begin position="42"/>
        <end position="108"/>
    </location>
</feature>
<dbReference type="AlphaFoldDB" id="A0A0C9VI05"/>